<keyword evidence="1" id="KW-1133">Transmembrane helix</keyword>
<dbReference type="STRING" id="1227482.C469_08588"/>
<evidence type="ECO:0000256" key="1">
    <source>
        <dbReference type="SAM" id="Phobius"/>
    </source>
</evidence>
<keyword evidence="1" id="KW-0812">Transmembrane</keyword>
<protein>
    <submittedName>
        <fullName evidence="2">Uncharacterized protein</fullName>
    </submittedName>
</protein>
<gene>
    <name evidence="2" type="ORF">C469_08588</name>
</gene>
<reference evidence="2 3" key="1">
    <citation type="journal article" date="2014" name="PLoS Genet.">
        <title>Phylogenetically driven sequencing of extremely halophilic archaea reveals strategies for static and dynamic osmo-response.</title>
        <authorList>
            <person name="Becker E.A."/>
            <person name="Seitzer P.M."/>
            <person name="Tritt A."/>
            <person name="Larsen D."/>
            <person name="Krusor M."/>
            <person name="Yao A.I."/>
            <person name="Wu D."/>
            <person name="Madern D."/>
            <person name="Eisen J.A."/>
            <person name="Darling A.E."/>
            <person name="Facciotti M.T."/>
        </authorList>
    </citation>
    <scope>NUCLEOTIDE SEQUENCE [LARGE SCALE GENOMIC DNA]</scope>
    <source>
        <strain evidence="2 3">DSM 21995</strain>
    </source>
</reference>
<dbReference type="PATRIC" id="fig|1227482.3.peg.1736"/>
<dbReference type="AlphaFoldDB" id="M0NVU5"/>
<feature type="transmembrane region" description="Helical" evidence="1">
    <location>
        <begin position="15"/>
        <end position="35"/>
    </location>
</feature>
<keyword evidence="1" id="KW-0472">Membrane</keyword>
<evidence type="ECO:0000313" key="2">
    <source>
        <dbReference type="EMBL" id="EMA60700.1"/>
    </source>
</evidence>
<keyword evidence="3" id="KW-1185">Reference proteome</keyword>
<dbReference type="RefSeq" id="WP_008005628.1">
    <property type="nucleotide sequence ID" value="NZ_AOJG01000020.1"/>
</dbReference>
<organism evidence="2 3">
    <name type="scientific">Halorubrum lipolyticum DSM 21995</name>
    <dbReference type="NCBI Taxonomy" id="1227482"/>
    <lineage>
        <taxon>Archaea</taxon>
        <taxon>Methanobacteriati</taxon>
        <taxon>Methanobacteriota</taxon>
        <taxon>Stenosarchaea group</taxon>
        <taxon>Halobacteria</taxon>
        <taxon>Halobacteriales</taxon>
        <taxon>Haloferacaceae</taxon>
        <taxon>Halorubrum</taxon>
    </lineage>
</organism>
<dbReference type="OrthoDB" id="154701at2157"/>
<proteinExistence type="predicted"/>
<accession>M0NVU5</accession>
<dbReference type="Proteomes" id="UP000011650">
    <property type="component" value="Unassembled WGS sequence"/>
</dbReference>
<dbReference type="EMBL" id="AOJG01000020">
    <property type="protein sequence ID" value="EMA60700.1"/>
    <property type="molecule type" value="Genomic_DNA"/>
</dbReference>
<comment type="caution">
    <text evidence="2">The sequence shown here is derived from an EMBL/GenBank/DDBJ whole genome shotgun (WGS) entry which is preliminary data.</text>
</comment>
<evidence type="ECO:0000313" key="3">
    <source>
        <dbReference type="Proteomes" id="UP000011650"/>
    </source>
</evidence>
<sequence length="48" mass="5213">MDILLHSGLEHPNTLWIAAAAVVSFVLGVASVTYGRRLTAPFRDSTEE</sequence>
<name>M0NVU5_9EURY</name>